<keyword evidence="3" id="KW-0050">Antiport</keyword>
<keyword evidence="5 9" id="KW-0812">Transmembrane</keyword>
<reference evidence="11" key="1">
    <citation type="submission" date="2013-03" db="EMBL/GenBank/DDBJ databases">
        <title>Draft genome sequence of the hydrogen-ethanol-producing anaerobic alkalithermophilic Caloramator celere.</title>
        <authorList>
            <person name="Ciranna A."/>
            <person name="Larjo A."/>
            <person name="Kivisto A."/>
            <person name="Santala V."/>
            <person name="Roos C."/>
            <person name="Karp M."/>
        </authorList>
    </citation>
    <scope>NUCLEOTIDE SEQUENCE [LARGE SCALE GENOMIC DNA]</scope>
    <source>
        <strain evidence="11">DSM 8682</strain>
    </source>
</reference>
<evidence type="ECO:0000256" key="4">
    <source>
        <dbReference type="ARBA" id="ARBA00022475"/>
    </source>
</evidence>
<comment type="similarity">
    <text evidence="8">Belongs to the NhaC Na(+)/H(+) (TC 2.A.35) antiporter family.</text>
</comment>
<feature type="transmembrane region" description="Helical" evidence="9">
    <location>
        <begin position="245"/>
        <end position="275"/>
    </location>
</feature>
<dbReference type="GO" id="GO:0005886">
    <property type="term" value="C:plasma membrane"/>
    <property type="evidence" value="ECO:0007669"/>
    <property type="project" value="UniProtKB-SubCell"/>
</dbReference>
<feature type="transmembrane region" description="Helical" evidence="9">
    <location>
        <begin position="99"/>
        <end position="130"/>
    </location>
</feature>
<keyword evidence="12" id="KW-1185">Reference proteome</keyword>
<feature type="transmembrane region" description="Helical" evidence="9">
    <location>
        <begin position="61"/>
        <end position="79"/>
    </location>
</feature>
<evidence type="ECO:0000256" key="6">
    <source>
        <dbReference type="ARBA" id="ARBA00022989"/>
    </source>
</evidence>
<feature type="transmembrane region" description="Helical" evidence="9">
    <location>
        <begin position="12"/>
        <end position="40"/>
    </location>
</feature>
<feature type="transmembrane region" description="Helical" evidence="9">
    <location>
        <begin position="220"/>
        <end position="239"/>
    </location>
</feature>
<dbReference type="InterPro" id="IPR018461">
    <property type="entry name" value="Na/H_Antiport_NhaC-like_C"/>
</dbReference>
<dbReference type="GO" id="GO:0015297">
    <property type="term" value="F:antiporter activity"/>
    <property type="evidence" value="ECO:0007669"/>
    <property type="project" value="UniProtKB-KW"/>
</dbReference>
<proteinExistence type="inferred from homology"/>
<feature type="transmembrane region" description="Helical" evidence="9">
    <location>
        <begin position="296"/>
        <end position="314"/>
    </location>
</feature>
<evidence type="ECO:0000256" key="1">
    <source>
        <dbReference type="ARBA" id="ARBA00004651"/>
    </source>
</evidence>
<dbReference type="OrthoDB" id="9762978at2"/>
<evidence type="ECO:0000256" key="8">
    <source>
        <dbReference type="ARBA" id="ARBA00038435"/>
    </source>
</evidence>
<dbReference type="Pfam" id="PF03553">
    <property type="entry name" value="Na_H_antiporter"/>
    <property type="match status" value="1"/>
</dbReference>
<evidence type="ECO:0000313" key="12">
    <source>
        <dbReference type="Proteomes" id="UP000014923"/>
    </source>
</evidence>
<dbReference type="InterPro" id="IPR052180">
    <property type="entry name" value="NhaC_Na-H+_Antiporter"/>
</dbReference>
<keyword evidence="6 9" id="KW-1133">Transmembrane helix</keyword>
<dbReference type="PANTHER" id="PTHR33451">
    <property type="entry name" value="MALATE-2H(+)/NA(+)-LACTATE ANTIPORTER"/>
    <property type="match status" value="1"/>
</dbReference>
<dbReference type="HOGENOM" id="CLU_033405_2_0_9"/>
<organism evidence="11 12">
    <name type="scientific">Thermobrachium celere DSM 8682</name>
    <dbReference type="NCBI Taxonomy" id="941824"/>
    <lineage>
        <taxon>Bacteria</taxon>
        <taxon>Bacillati</taxon>
        <taxon>Bacillota</taxon>
        <taxon>Clostridia</taxon>
        <taxon>Eubacteriales</taxon>
        <taxon>Clostridiaceae</taxon>
        <taxon>Thermobrachium</taxon>
    </lineage>
</organism>
<dbReference type="PANTHER" id="PTHR33451:SF3">
    <property type="entry name" value="MALATE-2H(+)_NA(+)-LACTATE ANTIPORTER"/>
    <property type="match status" value="1"/>
</dbReference>
<accession>R7RQY8</accession>
<evidence type="ECO:0000256" key="2">
    <source>
        <dbReference type="ARBA" id="ARBA00022448"/>
    </source>
</evidence>
<dbReference type="RefSeq" id="WP_018662866.1">
    <property type="nucleotide sequence ID" value="NZ_HF952018.1"/>
</dbReference>
<keyword evidence="4" id="KW-1003">Cell membrane</keyword>
<dbReference type="EMBL" id="CAVN010000097">
    <property type="protein sequence ID" value="CDF58602.1"/>
    <property type="molecule type" value="Genomic_DNA"/>
</dbReference>
<dbReference type="eggNOG" id="COG1757">
    <property type="taxonomic scope" value="Bacteria"/>
</dbReference>
<comment type="caution">
    <text evidence="11">The sequence shown here is derived from an EMBL/GenBank/DDBJ whole genome shotgun (WGS) entry which is preliminary data.</text>
</comment>
<feature type="transmembrane region" description="Helical" evidence="9">
    <location>
        <begin position="381"/>
        <end position="402"/>
    </location>
</feature>
<evidence type="ECO:0000313" key="11">
    <source>
        <dbReference type="EMBL" id="CDF58602.1"/>
    </source>
</evidence>
<keyword evidence="2" id="KW-0813">Transport</keyword>
<gene>
    <name evidence="11" type="ORF">TCEL_00648</name>
</gene>
<comment type="subcellular location">
    <subcellularLocation>
        <location evidence="1">Cell membrane</location>
        <topology evidence="1">Multi-pass membrane protein</topology>
    </subcellularLocation>
</comment>
<evidence type="ECO:0000256" key="3">
    <source>
        <dbReference type="ARBA" id="ARBA00022449"/>
    </source>
</evidence>
<evidence type="ECO:0000256" key="7">
    <source>
        <dbReference type="ARBA" id="ARBA00023136"/>
    </source>
</evidence>
<evidence type="ECO:0000256" key="9">
    <source>
        <dbReference type="SAM" id="Phobius"/>
    </source>
</evidence>
<keyword evidence="7 9" id="KW-0472">Membrane</keyword>
<feature type="transmembrane region" description="Helical" evidence="9">
    <location>
        <begin position="174"/>
        <end position="199"/>
    </location>
</feature>
<evidence type="ECO:0000256" key="5">
    <source>
        <dbReference type="ARBA" id="ARBA00022692"/>
    </source>
</evidence>
<dbReference type="AlphaFoldDB" id="R7RQY8"/>
<feature type="transmembrane region" description="Helical" evidence="9">
    <location>
        <begin position="137"/>
        <end position="154"/>
    </location>
</feature>
<dbReference type="Proteomes" id="UP000014923">
    <property type="component" value="Unassembled WGS sequence"/>
</dbReference>
<sequence length="448" mass="49161">MDVILGMSITFVALIFSIYKGIFVGYPLIFGFIIFSLVSLKRGYKITDIINMSINGGKKSFVVLKIFILIGAITGIWMASGTVPSIIYYGIKYIKPTYFILYSFLICCVVSLLLGSSLATVSTVGVALILIAKSTNVNLNIVAGSIIAGAYFGDRCSPMSSSANLVATLTETNLYTNIVNMFKTSIIPFILSIIIYLILSIQKSINFVQTDLTKQIVQTYKINLIVLLPAIVILISSILKLDVKISMLISILLASIIAITLQNCTLNQVINYILFGFHLDKSNPLEHIIKGGGIISMWKASLVVFISSALSGIFDGTKMLSLIETFLLKAKTRFNLFTYTLITSIIIAAIGCNQSIAIILTNHLMNKSYKNINIEKFTLALDIENTAVVLAALIPWNIAAFVPTITMGVSSTGFIPYAVYLYLVPIINFICIYFSSKKYNKRLLTSSC</sequence>
<feature type="transmembrane region" description="Helical" evidence="9">
    <location>
        <begin position="334"/>
        <end position="360"/>
    </location>
</feature>
<name>R7RQY8_9CLOT</name>
<protein>
    <submittedName>
        <fullName evidence="11">Malate Na(+) symporter</fullName>
    </submittedName>
</protein>
<feature type="domain" description="Na+/H+ antiporter NhaC-like C-terminal" evidence="10">
    <location>
        <begin position="149"/>
        <end position="434"/>
    </location>
</feature>
<feature type="transmembrane region" description="Helical" evidence="9">
    <location>
        <begin position="414"/>
        <end position="434"/>
    </location>
</feature>
<evidence type="ECO:0000259" key="10">
    <source>
        <dbReference type="Pfam" id="PF03553"/>
    </source>
</evidence>